<keyword evidence="4" id="KW-1185">Reference proteome</keyword>
<evidence type="ECO:0000259" key="2">
    <source>
        <dbReference type="Pfam" id="PF22181"/>
    </source>
</evidence>
<dbReference type="Proteomes" id="UP000600946">
    <property type="component" value="Unassembled WGS sequence"/>
</dbReference>
<protein>
    <recommendedName>
        <fullName evidence="5">Glycosyltransferase</fullName>
    </recommendedName>
</protein>
<dbReference type="Pfam" id="PF00535">
    <property type="entry name" value="Glycos_transf_2"/>
    <property type="match status" value="1"/>
</dbReference>
<reference evidence="4" key="1">
    <citation type="journal article" date="2019" name="Int. J. Syst. Evol. Microbiol.">
        <title>The Global Catalogue of Microorganisms (GCM) 10K type strain sequencing project: providing services to taxonomists for standard genome sequencing and annotation.</title>
        <authorList>
            <consortium name="The Broad Institute Genomics Platform"/>
            <consortium name="The Broad Institute Genome Sequencing Center for Infectious Disease"/>
            <person name="Wu L."/>
            <person name="Ma J."/>
        </authorList>
    </citation>
    <scope>NUCLEOTIDE SEQUENCE [LARGE SCALE GENOMIC DNA]</scope>
    <source>
        <strain evidence="4">JCM 4594</strain>
    </source>
</reference>
<comment type="caution">
    <text evidence="3">The sequence shown here is derived from an EMBL/GenBank/DDBJ whole genome shotgun (WGS) entry which is preliminary data.</text>
</comment>
<evidence type="ECO:0000313" key="3">
    <source>
        <dbReference type="EMBL" id="GGY22934.1"/>
    </source>
</evidence>
<evidence type="ECO:0008006" key="5">
    <source>
        <dbReference type="Google" id="ProtNLM"/>
    </source>
</evidence>
<dbReference type="EMBL" id="BMUU01000002">
    <property type="protein sequence ID" value="GGY22934.1"/>
    <property type="molecule type" value="Genomic_DNA"/>
</dbReference>
<evidence type="ECO:0000259" key="1">
    <source>
        <dbReference type="Pfam" id="PF00535"/>
    </source>
</evidence>
<dbReference type="RefSeq" id="WP_190026615.1">
    <property type="nucleotide sequence ID" value="NZ_BMUU01000002.1"/>
</dbReference>
<gene>
    <name evidence="3" type="ORF">GCM10010326_15480</name>
</gene>
<sequence length="624" mass="68962">MDPVVTVIVPVHNTLRYLERCFGSVEAQTIGRRKLEVIAVNDGSSDGSGDWLDAWARERDNVQVIHQEPSGGAGKPRNVGIERARGTYLFFLDSDDYLGTDALRRMVAMADGEESDIVYGRIVGVGRDAPVDFRTTSAEVDLYDSPVYWTLAPYKLWRRALIEEHGLRFAEGRLLNEDVAFAVPAVLRAKKISVVADHDCYYLEGRGDGTNASRQDVDWVDQLAFVGEILRGLGELVPAGRERDKLMERHFHGEILSMFGEPYLARDEAGRRDMAAAAKVLLDEWTTEPIMAALPPRLRLRVHCLRHGLVDELTGIVRADTGRTLGPAHQDGERVYAAYPYFRDAERAIPDSAYDITSRVRLVQRVDSYAWDGPVLRVEGSARLSELDPAGRGVGVLLRRQGYTYWVPAETADDGTYTLRLDIGRAADGEPLPEGIWTMRIVVTSGELSKEAWLARPSDRLYDVSPEPRVIDRGEAGPCAAGLFHSAAHQHLNLDIGDTRRLLATSARGTVTRTRLGRVEATARVTVPGWPAERGEARLLLVSDRKTLTAPTTTEVDDNGRVAARATADGVAPGTWELQLRLVAGSFSRDVPVIESSGEPLRLTVPVPLVRQVRRKAARVVRGR</sequence>
<dbReference type="PANTHER" id="PTHR22916:SF3">
    <property type="entry name" value="UDP-GLCNAC:BETAGAL BETA-1,3-N-ACETYLGLUCOSAMINYLTRANSFERASE-LIKE PROTEIN 1"/>
    <property type="match status" value="1"/>
</dbReference>
<accession>A0ABQ2ZR34</accession>
<dbReference type="GeneID" id="96289550"/>
<dbReference type="CDD" id="cd00761">
    <property type="entry name" value="Glyco_tranf_GTA_type"/>
    <property type="match status" value="1"/>
</dbReference>
<dbReference type="PANTHER" id="PTHR22916">
    <property type="entry name" value="GLYCOSYLTRANSFERASE"/>
    <property type="match status" value="1"/>
</dbReference>
<feature type="domain" description="TarS/TarP linker" evidence="2">
    <location>
        <begin position="226"/>
        <end position="314"/>
    </location>
</feature>
<dbReference type="Gene3D" id="3.90.550.10">
    <property type="entry name" value="Spore Coat Polysaccharide Biosynthesis Protein SpsA, Chain A"/>
    <property type="match status" value="1"/>
</dbReference>
<dbReference type="InterPro" id="IPR029044">
    <property type="entry name" value="Nucleotide-diphossugar_trans"/>
</dbReference>
<dbReference type="Pfam" id="PF22181">
    <property type="entry name" value="TarS_linker"/>
    <property type="match status" value="1"/>
</dbReference>
<feature type="domain" description="Glycosyltransferase 2-like" evidence="1">
    <location>
        <begin position="6"/>
        <end position="138"/>
    </location>
</feature>
<name>A0ABQ2ZR34_9ACTN</name>
<proteinExistence type="predicted"/>
<dbReference type="InterPro" id="IPR054028">
    <property type="entry name" value="TarS/TarP_linker"/>
</dbReference>
<dbReference type="SUPFAM" id="SSF53448">
    <property type="entry name" value="Nucleotide-diphospho-sugar transferases"/>
    <property type="match status" value="1"/>
</dbReference>
<organism evidence="3 4">
    <name type="scientific">Streptomyces xanthochromogenes</name>
    <dbReference type="NCBI Taxonomy" id="67384"/>
    <lineage>
        <taxon>Bacteria</taxon>
        <taxon>Bacillati</taxon>
        <taxon>Actinomycetota</taxon>
        <taxon>Actinomycetes</taxon>
        <taxon>Kitasatosporales</taxon>
        <taxon>Streptomycetaceae</taxon>
        <taxon>Streptomyces</taxon>
    </lineage>
</organism>
<dbReference type="InterPro" id="IPR001173">
    <property type="entry name" value="Glyco_trans_2-like"/>
</dbReference>
<evidence type="ECO:0000313" key="4">
    <source>
        <dbReference type="Proteomes" id="UP000600946"/>
    </source>
</evidence>